<keyword evidence="2" id="KW-1185">Reference proteome</keyword>
<protein>
    <recommendedName>
        <fullName evidence="3">SCP-2 sterol transfer family protein</fullName>
    </recommendedName>
</protein>
<evidence type="ECO:0000313" key="2">
    <source>
        <dbReference type="Proteomes" id="UP000199377"/>
    </source>
</evidence>
<sequence length="121" mass="13027">MFADLMRTGGEGTALARRARGLCARVMLRAGADETLVIVQGGAVVSVQPGPFVMPSWDVAISAPAEDWRLFLQAVPPPGSHDVMALVRRGAMRFEGNLHPLMANLMYFKLLLASLRPEPAA</sequence>
<dbReference type="AlphaFoldDB" id="A0A1I3EH35"/>
<organism evidence="1 2">
    <name type="scientific">Albimonas pacifica</name>
    <dbReference type="NCBI Taxonomy" id="1114924"/>
    <lineage>
        <taxon>Bacteria</taxon>
        <taxon>Pseudomonadati</taxon>
        <taxon>Pseudomonadota</taxon>
        <taxon>Alphaproteobacteria</taxon>
        <taxon>Rhodobacterales</taxon>
        <taxon>Paracoccaceae</taxon>
        <taxon>Albimonas</taxon>
    </lineage>
</organism>
<proteinExistence type="predicted"/>
<reference evidence="1 2" key="1">
    <citation type="submission" date="2016-10" db="EMBL/GenBank/DDBJ databases">
        <authorList>
            <person name="de Groot N.N."/>
        </authorList>
    </citation>
    <scope>NUCLEOTIDE SEQUENCE [LARGE SCALE GENOMIC DNA]</scope>
    <source>
        <strain evidence="1 2">CGMCC 1.11030</strain>
    </source>
</reference>
<dbReference type="RefSeq" id="WP_092859145.1">
    <property type="nucleotide sequence ID" value="NZ_FOQH01000003.1"/>
</dbReference>
<dbReference type="OrthoDB" id="2853714at2"/>
<dbReference type="Proteomes" id="UP000199377">
    <property type="component" value="Unassembled WGS sequence"/>
</dbReference>
<gene>
    <name evidence="1" type="ORF">SAMN05216258_103370</name>
</gene>
<dbReference type="EMBL" id="FOQH01000003">
    <property type="protein sequence ID" value="SFH98183.1"/>
    <property type="molecule type" value="Genomic_DNA"/>
</dbReference>
<dbReference type="STRING" id="1114924.SAMN05216258_103370"/>
<name>A0A1I3EH35_9RHOB</name>
<accession>A0A1I3EH35</accession>
<evidence type="ECO:0000313" key="1">
    <source>
        <dbReference type="EMBL" id="SFH98183.1"/>
    </source>
</evidence>
<evidence type="ECO:0008006" key="3">
    <source>
        <dbReference type="Google" id="ProtNLM"/>
    </source>
</evidence>